<dbReference type="RefSeq" id="WP_097322946.1">
    <property type="nucleotide sequence ID" value="NZ_OBDY01000013.1"/>
</dbReference>
<dbReference type="PANTHER" id="PTHR33169">
    <property type="entry name" value="PADR-FAMILY TRANSCRIPTIONAL REGULATOR"/>
    <property type="match status" value="1"/>
</dbReference>
<reference evidence="2 3" key="1">
    <citation type="submission" date="2017-09" db="EMBL/GenBank/DDBJ databases">
        <authorList>
            <person name="Ehlers B."/>
            <person name="Leendertz F.H."/>
        </authorList>
    </citation>
    <scope>NUCLEOTIDE SEQUENCE [LARGE SCALE GENOMIC DNA]</scope>
    <source>
        <strain evidence="2 3">CGMCC 4.6857</strain>
    </source>
</reference>
<dbReference type="OrthoDB" id="122286at2"/>
<evidence type="ECO:0000313" key="2">
    <source>
        <dbReference type="EMBL" id="SNY52726.1"/>
    </source>
</evidence>
<dbReference type="Gene3D" id="1.10.10.10">
    <property type="entry name" value="Winged helix-like DNA-binding domain superfamily/Winged helix DNA-binding domain"/>
    <property type="match status" value="1"/>
</dbReference>
<dbReference type="InterPro" id="IPR005149">
    <property type="entry name" value="Tscrpt_reg_PadR_N"/>
</dbReference>
<feature type="domain" description="Transcription regulator PadR N-terminal" evidence="1">
    <location>
        <begin position="8"/>
        <end position="81"/>
    </location>
</feature>
<proteinExistence type="predicted"/>
<dbReference type="EMBL" id="OBDY01000013">
    <property type="protein sequence ID" value="SNY52726.1"/>
    <property type="molecule type" value="Genomic_DNA"/>
</dbReference>
<gene>
    <name evidence="2" type="ORF">SAMN05421748_11381</name>
</gene>
<evidence type="ECO:0000259" key="1">
    <source>
        <dbReference type="Pfam" id="PF03551"/>
    </source>
</evidence>
<sequence>MREPTYFILAALQEEPLHGYAIIKQTEALSRGRVKPATGTLYTALDRLTHEGLVQVVKEEVVNGRARRYYALTPDGLAALKAEAAHLAEAARIVTDRPVSGPSGRFAFRAASPFYAVPGHLVSSLRAAADRNNGRLA</sequence>
<dbReference type="InterPro" id="IPR052509">
    <property type="entry name" value="Metal_resp_DNA-bind_regulator"/>
</dbReference>
<accession>A0A285J059</accession>
<dbReference type="Pfam" id="PF03551">
    <property type="entry name" value="PadR"/>
    <property type="match status" value="1"/>
</dbReference>
<protein>
    <submittedName>
        <fullName evidence="2">Transcriptional regulator PadR-like family protein</fullName>
    </submittedName>
</protein>
<dbReference type="PANTHER" id="PTHR33169:SF14">
    <property type="entry name" value="TRANSCRIPTIONAL REGULATOR RV3488"/>
    <property type="match status" value="1"/>
</dbReference>
<name>A0A285J059_9ACTN</name>
<dbReference type="Proteomes" id="UP000219612">
    <property type="component" value="Unassembled WGS sequence"/>
</dbReference>
<organism evidence="2 3">
    <name type="scientific">Paractinoplanes atraurantiacus</name>
    <dbReference type="NCBI Taxonomy" id="1036182"/>
    <lineage>
        <taxon>Bacteria</taxon>
        <taxon>Bacillati</taxon>
        <taxon>Actinomycetota</taxon>
        <taxon>Actinomycetes</taxon>
        <taxon>Micromonosporales</taxon>
        <taxon>Micromonosporaceae</taxon>
        <taxon>Paractinoplanes</taxon>
    </lineage>
</organism>
<dbReference type="InterPro" id="IPR036390">
    <property type="entry name" value="WH_DNA-bd_sf"/>
</dbReference>
<dbReference type="AlphaFoldDB" id="A0A285J059"/>
<dbReference type="SUPFAM" id="SSF46785">
    <property type="entry name" value="Winged helix' DNA-binding domain"/>
    <property type="match status" value="1"/>
</dbReference>
<dbReference type="InterPro" id="IPR036388">
    <property type="entry name" value="WH-like_DNA-bd_sf"/>
</dbReference>
<keyword evidence="3" id="KW-1185">Reference proteome</keyword>
<evidence type="ECO:0000313" key="3">
    <source>
        <dbReference type="Proteomes" id="UP000219612"/>
    </source>
</evidence>